<feature type="chain" id="PRO_5004125311" evidence="6">
    <location>
        <begin position="26"/>
        <end position="763"/>
    </location>
</feature>
<dbReference type="InterPro" id="IPR006189">
    <property type="entry name" value="CHASE_dom"/>
</dbReference>
<dbReference type="GO" id="GO:0003824">
    <property type="term" value="F:catalytic activity"/>
    <property type="evidence" value="ECO:0007669"/>
    <property type="project" value="UniProtKB-ARBA"/>
</dbReference>
<dbReference type="GO" id="GO:0007165">
    <property type="term" value="P:signal transduction"/>
    <property type="evidence" value="ECO:0007669"/>
    <property type="project" value="UniProtKB-ARBA"/>
</dbReference>
<dbReference type="GO" id="GO:0016020">
    <property type="term" value="C:membrane"/>
    <property type="evidence" value="ECO:0007669"/>
    <property type="project" value="UniProtKB-SubCell"/>
</dbReference>
<keyword evidence="3 5" id="KW-1133">Transmembrane helix</keyword>
<dbReference type="Pfam" id="PF00563">
    <property type="entry name" value="EAL"/>
    <property type="match status" value="1"/>
</dbReference>
<keyword evidence="4 5" id="KW-0472">Membrane</keyword>
<feature type="transmembrane region" description="Helical" evidence="5">
    <location>
        <begin position="23"/>
        <end position="44"/>
    </location>
</feature>
<evidence type="ECO:0000256" key="2">
    <source>
        <dbReference type="ARBA" id="ARBA00022692"/>
    </source>
</evidence>
<evidence type="ECO:0000259" key="7">
    <source>
        <dbReference type="PROSITE" id="PS50839"/>
    </source>
</evidence>
<reference evidence="10 11" key="1">
    <citation type="journal article" date="2012" name="BMC Genomics">
        <title>Genomic basis of broad host range and environmental adaptability of Rhizobium tropici CIAT 899 and Rhizobium sp. PRF 81 which are used in inoculants for common bean (Phaseolus vulgaris L.).</title>
        <authorList>
            <person name="Ormeno-Orrillo E."/>
            <person name="Menna P."/>
            <person name="Almeida L.G."/>
            <person name="Ollero F.J."/>
            <person name="Nicolas M.F."/>
            <person name="Pains Rodrigues E."/>
            <person name="Shigueyoshi Nakatani A."/>
            <person name="Silva Batista J.S."/>
            <person name="Oliveira Chueire L.M."/>
            <person name="Souza R.C."/>
            <person name="Ribeiro Vasconcelos A.T."/>
            <person name="Megias M."/>
            <person name="Hungria M."/>
            <person name="Martinez-Romero E."/>
        </authorList>
    </citation>
    <scope>NUCLEOTIDE SEQUENCE [LARGE SCALE GENOMIC DNA]</scope>
    <source>
        <strain evidence="10 11">PRF 81</strain>
    </source>
</reference>
<gene>
    <name evidence="10" type="ORF">RHSP_40754</name>
</gene>
<accession>N6U2R1</accession>
<evidence type="ECO:0000313" key="11">
    <source>
        <dbReference type="Proteomes" id="UP000012429"/>
    </source>
</evidence>
<feature type="domain" description="EAL" evidence="8">
    <location>
        <begin position="494"/>
        <end position="745"/>
    </location>
</feature>
<dbReference type="InterPro" id="IPR035919">
    <property type="entry name" value="EAL_sf"/>
</dbReference>
<dbReference type="PROSITE" id="PS50839">
    <property type="entry name" value="CHASE"/>
    <property type="match status" value="1"/>
</dbReference>
<dbReference type="Gene3D" id="3.30.450.350">
    <property type="entry name" value="CHASE domain"/>
    <property type="match status" value="1"/>
</dbReference>
<dbReference type="InterPro" id="IPR029787">
    <property type="entry name" value="Nucleotide_cyclase"/>
</dbReference>
<dbReference type="STRING" id="363754.RHSP_40754"/>
<dbReference type="PANTHER" id="PTHR44757">
    <property type="entry name" value="DIGUANYLATE CYCLASE DGCP"/>
    <property type="match status" value="1"/>
</dbReference>
<evidence type="ECO:0000259" key="8">
    <source>
        <dbReference type="PROSITE" id="PS50883"/>
    </source>
</evidence>
<evidence type="ECO:0000256" key="4">
    <source>
        <dbReference type="ARBA" id="ARBA00023136"/>
    </source>
</evidence>
<keyword evidence="11" id="KW-1185">Reference proteome</keyword>
<feature type="signal peptide" evidence="6">
    <location>
        <begin position="1"/>
        <end position="25"/>
    </location>
</feature>
<dbReference type="NCBIfam" id="TIGR00254">
    <property type="entry name" value="GGDEF"/>
    <property type="match status" value="1"/>
</dbReference>
<sequence length="763" mass="84079">MKFRRNPKILCGFASSTVSNTSAFAPAIFAAVIAIIVVCVATNWQQERSRADERAAVAGELATISSRLQTNLNGNVKLLQGLAAGIAVNPAMDQNAFSKLAARILQPDSQLQSFAAAPGMVVRWVYPEKENERVIGLDYRTNEKQRDGAMLARNTHNIVLTGPVELVQGGTAFVVRCPVYIDDGASQIFWGLISGVIDTSRLYQDSGLGSADLEIAISAVPEPNLPNQVFLGTLETFSKQPVEAYVNTMYGRWTLVAVPTGGWGRNKGITAFELYASLLSLCVVAPIIWVGFLTKSRQKTIEKLRSNKKKLVQAQQRLEYLSLHDPLTGLPNRRFVDRMILQPRRPGPKDCLILIHIDLDRFKEINDTKGHAGGDTLLQATALRLTELTGPNDVAARIGGDEFIFASWSDDPGLRAGELAQQIVTTLQQALFIDGSECVVGASVGVAWETECANTRDFSQLLLNADLALYEAKRAGRGQAAIFTEELRSAAVHSKELADEFNQALDRDELVAFFQPQFDAGTLDIAGVETLARWDHPRNGLLSPDKFLDVAERLGRSGDMDRLILKKALFELARWDGLGMRIPRVSVNISARRLIETNLFTELSELPFAKGRLCFELLETIAFDDLQPVLNEIIPAVKKLGIEIEIDDFGTGHASIVSLLRFEPRRLKIDREIIKPIVTSSSQRRLVSSIIEIGRSQNIDIVAEGVETMEHARILKDLGCHLLQGYALARPMTSKQLIEFCRAKNEDSYRRGQDYALLSGAAG</sequence>
<dbReference type="EMBL" id="AQHN01000088">
    <property type="protein sequence ID" value="ENN84618.1"/>
    <property type="molecule type" value="Genomic_DNA"/>
</dbReference>
<evidence type="ECO:0000259" key="9">
    <source>
        <dbReference type="PROSITE" id="PS50887"/>
    </source>
</evidence>
<dbReference type="PATRIC" id="fig|363754.4.peg.5760"/>
<evidence type="ECO:0000256" key="6">
    <source>
        <dbReference type="SAM" id="SignalP"/>
    </source>
</evidence>
<feature type="domain" description="CHASE" evidence="7">
    <location>
        <begin position="121"/>
        <end position="208"/>
    </location>
</feature>
<dbReference type="SMART" id="SM00267">
    <property type="entry name" value="GGDEF"/>
    <property type="match status" value="1"/>
</dbReference>
<keyword evidence="2 5" id="KW-0812">Transmembrane</keyword>
<dbReference type="Gene3D" id="3.30.70.270">
    <property type="match status" value="1"/>
</dbReference>
<dbReference type="RefSeq" id="WP_004126399.1">
    <property type="nucleotide sequence ID" value="NZ_AQHN01000088.1"/>
</dbReference>
<protein>
    <submittedName>
        <fullName evidence="10">Diguanylate cyclase/phosphodiesterase</fullName>
    </submittedName>
</protein>
<proteinExistence type="predicted"/>
<evidence type="ECO:0000256" key="1">
    <source>
        <dbReference type="ARBA" id="ARBA00004370"/>
    </source>
</evidence>
<evidence type="ECO:0000256" key="5">
    <source>
        <dbReference type="SAM" id="Phobius"/>
    </source>
</evidence>
<dbReference type="InterPro" id="IPR052155">
    <property type="entry name" value="Biofilm_reg_signaling"/>
</dbReference>
<dbReference type="Pfam" id="PF03924">
    <property type="entry name" value="CHASE"/>
    <property type="match status" value="1"/>
</dbReference>
<dbReference type="InterPro" id="IPR000160">
    <property type="entry name" value="GGDEF_dom"/>
</dbReference>
<feature type="transmembrane region" description="Helical" evidence="5">
    <location>
        <begin position="274"/>
        <end position="293"/>
    </location>
</feature>
<dbReference type="InterPro" id="IPR001633">
    <property type="entry name" value="EAL_dom"/>
</dbReference>
<dbReference type="Pfam" id="PF00990">
    <property type="entry name" value="GGDEF"/>
    <property type="match status" value="1"/>
</dbReference>
<comment type="subcellular location">
    <subcellularLocation>
        <location evidence="1">Membrane</location>
    </subcellularLocation>
</comment>
<evidence type="ECO:0000313" key="10">
    <source>
        <dbReference type="EMBL" id="ENN84618.1"/>
    </source>
</evidence>
<dbReference type="AlphaFoldDB" id="N6U2R1"/>
<dbReference type="PROSITE" id="PS50883">
    <property type="entry name" value="EAL"/>
    <property type="match status" value="1"/>
</dbReference>
<dbReference type="Proteomes" id="UP000012429">
    <property type="component" value="Unassembled WGS sequence"/>
</dbReference>
<dbReference type="Gene3D" id="3.20.20.450">
    <property type="entry name" value="EAL domain"/>
    <property type="match status" value="1"/>
</dbReference>
<dbReference type="SUPFAM" id="SSF141868">
    <property type="entry name" value="EAL domain-like"/>
    <property type="match status" value="1"/>
</dbReference>
<dbReference type="CDD" id="cd01949">
    <property type="entry name" value="GGDEF"/>
    <property type="match status" value="1"/>
</dbReference>
<dbReference type="PANTHER" id="PTHR44757:SF2">
    <property type="entry name" value="BIOFILM ARCHITECTURE MAINTENANCE PROTEIN MBAA"/>
    <property type="match status" value="1"/>
</dbReference>
<dbReference type="InterPro" id="IPR043128">
    <property type="entry name" value="Rev_trsase/Diguanyl_cyclase"/>
</dbReference>
<name>N6U2R1_9HYPH</name>
<dbReference type="PROSITE" id="PS50887">
    <property type="entry name" value="GGDEF"/>
    <property type="match status" value="1"/>
</dbReference>
<evidence type="ECO:0000256" key="3">
    <source>
        <dbReference type="ARBA" id="ARBA00022989"/>
    </source>
</evidence>
<dbReference type="CDD" id="cd01948">
    <property type="entry name" value="EAL"/>
    <property type="match status" value="1"/>
</dbReference>
<dbReference type="InterPro" id="IPR042240">
    <property type="entry name" value="CHASE_sf"/>
</dbReference>
<comment type="caution">
    <text evidence="10">The sequence shown here is derived from an EMBL/GenBank/DDBJ whole genome shotgun (WGS) entry which is preliminary data.</text>
</comment>
<dbReference type="SMART" id="SM00052">
    <property type="entry name" value="EAL"/>
    <property type="match status" value="1"/>
</dbReference>
<keyword evidence="6" id="KW-0732">Signal</keyword>
<dbReference type="SMART" id="SM01079">
    <property type="entry name" value="CHASE"/>
    <property type="match status" value="1"/>
</dbReference>
<organism evidence="10 11">
    <name type="scientific">Rhizobium freirei PRF 81</name>
    <dbReference type="NCBI Taxonomy" id="363754"/>
    <lineage>
        <taxon>Bacteria</taxon>
        <taxon>Pseudomonadati</taxon>
        <taxon>Pseudomonadota</taxon>
        <taxon>Alphaproteobacteria</taxon>
        <taxon>Hyphomicrobiales</taxon>
        <taxon>Rhizobiaceae</taxon>
        <taxon>Rhizobium/Agrobacterium group</taxon>
        <taxon>Rhizobium</taxon>
    </lineage>
</organism>
<dbReference type="SUPFAM" id="SSF55073">
    <property type="entry name" value="Nucleotide cyclase"/>
    <property type="match status" value="1"/>
</dbReference>
<dbReference type="OrthoDB" id="9814202at2"/>
<feature type="domain" description="GGDEF" evidence="9">
    <location>
        <begin position="350"/>
        <end position="485"/>
    </location>
</feature>